<dbReference type="GO" id="GO:0060170">
    <property type="term" value="C:ciliary membrane"/>
    <property type="evidence" value="ECO:0007669"/>
    <property type="project" value="TreeGrafter"/>
</dbReference>
<feature type="compositionally biased region" description="Polar residues" evidence="6">
    <location>
        <begin position="124"/>
        <end position="134"/>
    </location>
</feature>
<organism evidence="8 9">
    <name type="scientific">Mortierella alpina</name>
    <name type="common">Oleaginous fungus</name>
    <name type="synonym">Mortierella renispora</name>
    <dbReference type="NCBI Taxonomy" id="64518"/>
    <lineage>
        <taxon>Eukaryota</taxon>
        <taxon>Fungi</taxon>
        <taxon>Fungi incertae sedis</taxon>
        <taxon>Mucoromycota</taxon>
        <taxon>Mortierellomycotina</taxon>
        <taxon>Mortierellomycetes</taxon>
        <taxon>Mortierellales</taxon>
        <taxon>Mortierellaceae</taxon>
        <taxon>Mortierella</taxon>
    </lineage>
</organism>
<dbReference type="InterPro" id="IPR018247">
    <property type="entry name" value="EF_Hand_1_Ca_BS"/>
</dbReference>
<evidence type="ECO:0000256" key="1">
    <source>
        <dbReference type="ARBA" id="ARBA00004370"/>
    </source>
</evidence>
<feature type="domain" description="EF-hand" evidence="7">
    <location>
        <begin position="19"/>
        <end position="54"/>
    </location>
</feature>
<keyword evidence="2" id="KW-0479">Metal-binding</keyword>
<keyword evidence="3" id="KW-0677">Repeat</keyword>
<dbReference type="PROSITE" id="PS00018">
    <property type="entry name" value="EF_HAND_1"/>
    <property type="match status" value="1"/>
</dbReference>
<feature type="region of interest" description="Disordered" evidence="6">
    <location>
        <begin position="112"/>
        <end position="134"/>
    </location>
</feature>
<dbReference type="PANTHER" id="PTHR46819">
    <property type="entry name" value="EF-HAND CALCIUM-BINDING DOMAIN-CONTAINING PROTEIN 7"/>
    <property type="match status" value="1"/>
</dbReference>
<dbReference type="PANTHER" id="PTHR46819:SF1">
    <property type="entry name" value="EF-HAND CALCIUM-BINDING DOMAIN-CONTAINING PROTEIN 7"/>
    <property type="match status" value="1"/>
</dbReference>
<proteinExistence type="predicted"/>
<dbReference type="PROSITE" id="PS50222">
    <property type="entry name" value="EF_HAND_2"/>
    <property type="match status" value="1"/>
</dbReference>
<dbReference type="GO" id="GO:0098797">
    <property type="term" value="C:plasma membrane protein complex"/>
    <property type="evidence" value="ECO:0007669"/>
    <property type="project" value="TreeGrafter"/>
</dbReference>
<protein>
    <recommendedName>
        <fullName evidence="7">EF-hand domain-containing protein</fullName>
    </recommendedName>
</protein>
<dbReference type="SUPFAM" id="SSF47473">
    <property type="entry name" value="EF-hand"/>
    <property type="match status" value="1"/>
</dbReference>
<dbReference type="InterPro" id="IPR002048">
    <property type="entry name" value="EF_hand_dom"/>
</dbReference>
<dbReference type="Gene3D" id="1.10.238.10">
    <property type="entry name" value="EF-hand"/>
    <property type="match status" value="1"/>
</dbReference>
<gene>
    <name evidence="8" type="ORF">BGZ70_008450</name>
</gene>
<evidence type="ECO:0000256" key="4">
    <source>
        <dbReference type="ARBA" id="ARBA00022837"/>
    </source>
</evidence>
<evidence type="ECO:0000313" key="8">
    <source>
        <dbReference type="EMBL" id="KAF9960910.1"/>
    </source>
</evidence>
<feature type="compositionally biased region" description="Basic and acidic residues" evidence="6">
    <location>
        <begin position="112"/>
        <end position="123"/>
    </location>
</feature>
<dbReference type="EMBL" id="JAAAHY010000606">
    <property type="protein sequence ID" value="KAF9960910.1"/>
    <property type="molecule type" value="Genomic_DNA"/>
</dbReference>
<keyword evidence="9" id="KW-1185">Reference proteome</keyword>
<evidence type="ECO:0000256" key="3">
    <source>
        <dbReference type="ARBA" id="ARBA00022737"/>
    </source>
</evidence>
<comment type="caution">
    <text evidence="8">The sequence shown here is derived from an EMBL/GenBank/DDBJ whole genome shotgun (WGS) entry which is preliminary data.</text>
</comment>
<accession>A0A9P6J6N8</accession>
<dbReference type="GO" id="GO:0005509">
    <property type="term" value="F:calcium ion binding"/>
    <property type="evidence" value="ECO:0007669"/>
    <property type="project" value="InterPro"/>
</dbReference>
<dbReference type="AlphaFoldDB" id="A0A9P6J6N8"/>
<dbReference type="GO" id="GO:1903569">
    <property type="term" value="P:positive regulation of protein localization to ciliary membrane"/>
    <property type="evidence" value="ECO:0007669"/>
    <property type="project" value="TreeGrafter"/>
</dbReference>
<evidence type="ECO:0000313" key="9">
    <source>
        <dbReference type="Proteomes" id="UP000738359"/>
    </source>
</evidence>
<evidence type="ECO:0000256" key="2">
    <source>
        <dbReference type="ARBA" id="ARBA00022723"/>
    </source>
</evidence>
<evidence type="ECO:0000256" key="6">
    <source>
        <dbReference type="SAM" id="MobiDB-lite"/>
    </source>
</evidence>
<dbReference type="Pfam" id="PF13499">
    <property type="entry name" value="EF-hand_7"/>
    <property type="match status" value="1"/>
</dbReference>
<dbReference type="InterPro" id="IPR052266">
    <property type="entry name" value="Miro-EF-hand_domain"/>
</dbReference>
<dbReference type="InterPro" id="IPR011992">
    <property type="entry name" value="EF-hand-dom_pair"/>
</dbReference>
<keyword evidence="5" id="KW-0472">Membrane</keyword>
<comment type="subcellular location">
    <subcellularLocation>
        <location evidence="1">Membrane</location>
    </subcellularLocation>
</comment>
<sequence length="134" mass="14878">MPLVVPLALTEEDGGLTPECEAALMAIFKRYDVDNDGALSNTELDAFARDTNGDVFDEDTLTEITEFLDLDSNGHLTLKGFLQMYNLQTSSEPEETWKDLQKHGYDTKLKLVASRNEDNDDRSGINNTAEKSSA</sequence>
<name>A0A9P6J6N8_MORAP</name>
<dbReference type="Proteomes" id="UP000738359">
    <property type="component" value="Unassembled WGS sequence"/>
</dbReference>
<keyword evidence="4" id="KW-0106">Calcium</keyword>
<reference evidence="8" key="1">
    <citation type="journal article" date="2020" name="Fungal Divers.">
        <title>Resolving the Mortierellaceae phylogeny through synthesis of multi-gene phylogenetics and phylogenomics.</title>
        <authorList>
            <person name="Vandepol N."/>
            <person name="Liber J."/>
            <person name="Desiro A."/>
            <person name="Na H."/>
            <person name="Kennedy M."/>
            <person name="Barry K."/>
            <person name="Grigoriev I.V."/>
            <person name="Miller A.N."/>
            <person name="O'Donnell K."/>
            <person name="Stajich J.E."/>
            <person name="Bonito G."/>
        </authorList>
    </citation>
    <scope>NUCLEOTIDE SEQUENCE</scope>
    <source>
        <strain evidence="8">CK1249</strain>
    </source>
</reference>
<evidence type="ECO:0000256" key="5">
    <source>
        <dbReference type="ARBA" id="ARBA00023136"/>
    </source>
</evidence>
<evidence type="ECO:0000259" key="7">
    <source>
        <dbReference type="PROSITE" id="PS50222"/>
    </source>
</evidence>
<dbReference type="OrthoDB" id="26525at2759"/>